<gene>
    <name evidence="2" type="ORF">Maq22A_c24250</name>
</gene>
<accession>A0A0C6FX16</accession>
<sequence>MANSGPRPEYRPPSYATAGGSRPTIGASGDGPARTGTPPASVTIDHPPIVHVLEPACAESDIAPIARSRIAARDRVIARRPRNIAAIGPEGYGTRPG</sequence>
<dbReference type="Proteomes" id="UP000061432">
    <property type="component" value="Chromosome"/>
</dbReference>
<evidence type="ECO:0000313" key="2">
    <source>
        <dbReference type="EMBL" id="BAQ47780.1"/>
    </source>
</evidence>
<dbReference type="AlphaFoldDB" id="A0A0C6FX16"/>
<evidence type="ECO:0000313" key="3">
    <source>
        <dbReference type="Proteomes" id="UP000061432"/>
    </source>
</evidence>
<feature type="region of interest" description="Disordered" evidence="1">
    <location>
        <begin position="1"/>
        <end position="45"/>
    </location>
</feature>
<dbReference type="KEGG" id="maqu:Maq22A_c24250"/>
<evidence type="ECO:0000256" key="1">
    <source>
        <dbReference type="SAM" id="MobiDB-lite"/>
    </source>
</evidence>
<proteinExistence type="predicted"/>
<organism evidence="2 3">
    <name type="scientific">Methylobacterium aquaticum</name>
    <dbReference type="NCBI Taxonomy" id="270351"/>
    <lineage>
        <taxon>Bacteria</taxon>
        <taxon>Pseudomonadati</taxon>
        <taxon>Pseudomonadota</taxon>
        <taxon>Alphaproteobacteria</taxon>
        <taxon>Hyphomicrobiales</taxon>
        <taxon>Methylobacteriaceae</taxon>
        <taxon>Methylobacterium</taxon>
    </lineage>
</organism>
<dbReference type="EMBL" id="AP014704">
    <property type="protein sequence ID" value="BAQ47780.1"/>
    <property type="molecule type" value="Genomic_DNA"/>
</dbReference>
<name>A0A0C6FX16_9HYPH</name>
<protein>
    <submittedName>
        <fullName evidence="2">Uncharacterized protein</fullName>
    </submittedName>
</protein>
<reference evidence="2 3" key="1">
    <citation type="journal article" date="2015" name="Genome Announc.">
        <title>Complete Genome Sequence of Methylobacterium aquaticum Strain 22A, Isolated from Racomitrium japonicum Moss.</title>
        <authorList>
            <person name="Tani A."/>
            <person name="Ogura Y."/>
            <person name="Hayashi T."/>
            <person name="Kimbara K."/>
        </authorList>
    </citation>
    <scope>NUCLEOTIDE SEQUENCE [LARGE SCALE GENOMIC DNA]</scope>
    <source>
        <strain evidence="2 3">MA-22A</strain>
    </source>
</reference>
<reference evidence="3" key="2">
    <citation type="submission" date="2015-01" db="EMBL/GenBank/DDBJ databases">
        <title>Complete genome sequence of Methylobacterium aquaticum strain 22A.</title>
        <authorList>
            <person name="Tani A."/>
            <person name="Ogura Y."/>
            <person name="Hayashi T."/>
        </authorList>
    </citation>
    <scope>NUCLEOTIDE SEQUENCE [LARGE SCALE GENOMIC DNA]</scope>
    <source>
        <strain evidence="3">MA-22A</strain>
    </source>
</reference>